<comment type="caution">
    <text evidence="2">The sequence shown here is derived from an EMBL/GenBank/DDBJ whole genome shotgun (WGS) entry which is preliminary data.</text>
</comment>
<proteinExistence type="predicted"/>
<name>A0AAV2IQ12_LYMST</name>
<dbReference type="AlphaFoldDB" id="A0AAV2IQ12"/>
<reference evidence="2 3" key="1">
    <citation type="submission" date="2024-04" db="EMBL/GenBank/DDBJ databases">
        <authorList>
            <consortium name="Genoscope - CEA"/>
            <person name="William W."/>
        </authorList>
    </citation>
    <scope>NUCLEOTIDE SEQUENCE [LARGE SCALE GENOMIC DNA]</scope>
</reference>
<evidence type="ECO:0000313" key="2">
    <source>
        <dbReference type="EMBL" id="CAL1547897.1"/>
    </source>
</evidence>
<feature type="region of interest" description="Disordered" evidence="1">
    <location>
        <begin position="36"/>
        <end position="57"/>
    </location>
</feature>
<evidence type="ECO:0000256" key="1">
    <source>
        <dbReference type="SAM" id="MobiDB-lite"/>
    </source>
</evidence>
<evidence type="ECO:0000313" key="3">
    <source>
        <dbReference type="Proteomes" id="UP001497497"/>
    </source>
</evidence>
<dbReference type="EMBL" id="CAXITT010001097">
    <property type="protein sequence ID" value="CAL1547897.1"/>
    <property type="molecule type" value="Genomic_DNA"/>
</dbReference>
<sequence>MRVNSWSYFSIMFAQLAVIASVMLFDLTASVESASLSGSSTENLQTSSRHKRAPGWGKRNSLNEEILEESDNSQELLESVEELKRAPGWGKRSGELAFDSALAAEKRAPGWGKRSEEFDLDDDSVDQDKRAPGWGKRAPGWGKRAPGWGKRAPGWGKRAPGWGKRAPGWGKRAPGWGKRSGSDYCETLKEVADEYILLSYKIEEQRAADCGGEPPNSQG</sequence>
<feature type="region of interest" description="Disordered" evidence="1">
    <location>
        <begin position="112"/>
        <end position="179"/>
    </location>
</feature>
<accession>A0AAV2IQ12</accession>
<organism evidence="2 3">
    <name type="scientific">Lymnaea stagnalis</name>
    <name type="common">Great pond snail</name>
    <name type="synonym">Helix stagnalis</name>
    <dbReference type="NCBI Taxonomy" id="6523"/>
    <lineage>
        <taxon>Eukaryota</taxon>
        <taxon>Metazoa</taxon>
        <taxon>Spiralia</taxon>
        <taxon>Lophotrochozoa</taxon>
        <taxon>Mollusca</taxon>
        <taxon>Gastropoda</taxon>
        <taxon>Heterobranchia</taxon>
        <taxon>Euthyneura</taxon>
        <taxon>Panpulmonata</taxon>
        <taxon>Hygrophila</taxon>
        <taxon>Lymnaeoidea</taxon>
        <taxon>Lymnaeidae</taxon>
        <taxon>Lymnaea</taxon>
    </lineage>
</organism>
<gene>
    <name evidence="2" type="ORF">GSLYS_00021214001</name>
</gene>
<dbReference type="Proteomes" id="UP001497497">
    <property type="component" value="Unassembled WGS sequence"/>
</dbReference>
<protein>
    <submittedName>
        <fullName evidence="2">Uncharacterized protein</fullName>
    </submittedName>
</protein>
<keyword evidence="3" id="KW-1185">Reference proteome</keyword>